<name>A0A4P6JPR1_KTERU</name>
<organism evidence="4 5">
    <name type="scientific">Ktedonosporobacter rubrisoli</name>
    <dbReference type="NCBI Taxonomy" id="2509675"/>
    <lineage>
        <taxon>Bacteria</taxon>
        <taxon>Bacillati</taxon>
        <taxon>Chloroflexota</taxon>
        <taxon>Ktedonobacteria</taxon>
        <taxon>Ktedonobacterales</taxon>
        <taxon>Ktedonosporobacteraceae</taxon>
        <taxon>Ktedonosporobacter</taxon>
    </lineage>
</organism>
<proteinExistence type="predicted"/>
<accession>A0A4P6JPR1</accession>
<reference evidence="4 5" key="1">
    <citation type="submission" date="2019-01" db="EMBL/GenBank/DDBJ databases">
        <title>Ktedonosporobacter rubrisoli SCAWS-G2.</title>
        <authorList>
            <person name="Huang Y."/>
            <person name="Yan B."/>
        </authorList>
    </citation>
    <scope>NUCLEOTIDE SEQUENCE [LARGE SCALE GENOMIC DNA]</scope>
    <source>
        <strain evidence="4 5">SCAWS-G2</strain>
    </source>
</reference>
<evidence type="ECO:0000256" key="1">
    <source>
        <dbReference type="SAM" id="MobiDB-lite"/>
    </source>
</evidence>
<protein>
    <submittedName>
        <fullName evidence="4">Thiopeptide-type bacteriocin biosynthesis domain protein</fullName>
    </submittedName>
</protein>
<dbReference type="AlphaFoldDB" id="A0A4P6JPR1"/>
<evidence type="ECO:0000313" key="4">
    <source>
        <dbReference type="EMBL" id="QBD76756.1"/>
    </source>
</evidence>
<evidence type="ECO:0000259" key="2">
    <source>
        <dbReference type="Pfam" id="PF04738"/>
    </source>
</evidence>
<dbReference type="InterPro" id="IPR023809">
    <property type="entry name" value="Thiopep_bacteriocin_synth_dom"/>
</dbReference>
<feature type="domain" description="Thiopeptide-type bacteriocin biosynthesis" evidence="3">
    <location>
        <begin position="837"/>
        <end position="1101"/>
    </location>
</feature>
<dbReference type="Proteomes" id="UP000290365">
    <property type="component" value="Chromosome"/>
</dbReference>
<feature type="domain" description="Lantibiotic dehydratase N-terminal" evidence="2">
    <location>
        <begin position="98"/>
        <end position="753"/>
    </location>
</feature>
<sequence length="1118" mass="127057">MGSYTNDCLEGTRSMEHEQAKPKSVTLRKHQFEAGQTNQLYEPVGMYLLRAPHLPAQVFIQMTTATTVSETSTDNNLEARLASISQQSYDVLARLVECPAIEQALFVASSDIAAGIECIKSGDHTSRRARQAFAGIFRYLVRMCTRPTPFGLFAGVAIGSLGDVTTAQLGISSLARIRTRPDMSWLLSLIQQVEENRETLPQLHVLMNRSIYMAGARAVLPSADIYGKGDNRSVAVRATRVFQYIQEIAREPIPYSVLQQKVCKAFPQATEQQVEKLLQQLWESHFLISDLRPPLTSPHPEQSLLKRLRQLPGAQPLTAALDEILHLMAEIDSLGAGGPTHLLGQLVEKQQKLVPAQKEQTYQIDAGLALEQFQLNVEVGRAVADATEVLLRLERSYSRQHLREYYGLFIERYGMHAEVPVLDLLSPEFGLDAPSTYLEPPRTFRLAGSPPLHTEQQEQRDRLLSSLLATALHEQAKGIEVTDTLLEQLAQWQPKPTRPPLPAVEMYVQLHASSREALDHGEWRGVIAPATLAYGGRTFCRFFDIVDPAGLPQLKEYARREEAFFPDTLLAELSYLPKRGRGANVAIRPLLRTYEIVVNTTPSVPLERVIALSDLVVGVEHEGFYLRSLSHGKRVVVTQSHMLNSQRAPNVCRFLLEISQDAYPLLSSFNWGPVANVPFLPRVVRKKMVLRPAKWNLQTIMVEPTGSGSAQTRFFAGLQKWRKQWQVPRYVYLQEHDNRLLLDLEHPLSVAELHHSLQKAGQNAFVRLQEMLPDFDHLWLHDKQGRAYLTELVVPLIATKPNTPQQSTETMQAERPQHFPVYPITERERLKLAGDDWTFLKLYAPIKQHDELITMPLRKFVQQLSQQQLIDRWFFVRYADPEPHLRIRFHAANAQTSNELLVQALAWGRSLVTAGLAGNLVLDTYRREIERYGGPQAIDLLEEAFMVNSVATAEIIAALYTNQITLDEQVINVFMLDQLFTLWGLDLSQRLSYLQKRTGKYEQSEAFRPQRRLFCELLQPWDASFDPKIQSQRTLLLQANLIQETVLQRVSAALHDLTSQNKLWVPEETILASLAHMQFNRLYGIDRTREQAGYALWRHTLESIQRRPSQKHSQSPKL</sequence>
<dbReference type="KEGG" id="kbs:EPA93_12365"/>
<evidence type="ECO:0000259" key="3">
    <source>
        <dbReference type="Pfam" id="PF14028"/>
    </source>
</evidence>
<dbReference type="Pfam" id="PF14028">
    <property type="entry name" value="Lant_dehydr_C"/>
    <property type="match status" value="1"/>
</dbReference>
<dbReference type="InterPro" id="IPR006827">
    <property type="entry name" value="Lant_deHydtase_N"/>
</dbReference>
<dbReference type="Pfam" id="PF04738">
    <property type="entry name" value="Lant_dehydr_N"/>
    <property type="match status" value="1"/>
</dbReference>
<keyword evidence="5" id="KW-1185">Reference proteome</keyword>
<evidence type="ECO:0000313" key="5">
    <source>
        <dbReference type="Proteomes" id="UP000290365"/>
    </source>
</evidence>
<gene>
    <name evidence="4" type="ORF">EPA93_12365</name>
</gene>
<dbReference type="EMBL" id="CP035758">
    <property type="protein sequence ID" value="QBD76756.1"/>
    <property type="molecule type" value="Genomic_DNA"/>
</dbReference>
<dbReference type="OrthoDB" id="145323at2"/>
<feature type="region of interest" description="Disordered" evidence="1">
    <location>
        <begin position="1"/>
        <end position="20"/>
    </location>
</feature>
<dbReference type="NCBIfam" id="TIGR03891">
    <property type="entry name" value="thiopep_ocin"/>
    <property type="match status" value="1"/>
</dbReference>